<dbReference type="EMBL" id="JAVLSF010000029">
    <property type="protein sequence ID" value="MDR9776818.1"/>
    <property type="molecule type" value="Genomic_DNA"/>
</dbReference>
<evidence type="ECO:0000313" key="2">
    <source>
        <dbReference type="Proteomes" id="UP001268610"/>
    </source>
</evidence>
<reference evidence="1" key="1">
    <citation type="submission" date="2023-04" db="EMBL/GenBank/DDBJ databases">
        <title>Genomic characterization of faba bean (Vicia faba) microsymbionts in Mexican soils.</title>
        <authorList>
            <person name="Rivera Orduna F.N."/>
            <person name="Guevara-Luna J."/>
            <person name="Yan J."/>
            <person name="Arroyo-Herrera I."/>
            <person name="Li Y."/>
            <person name="Vasquez-Murrieta M.S."/>
            <person name="Wang E.T."/>
        </authorList>
    </citation>
    <scope>NUCLEOTIDE SEQUENCE</scope>
    <source>
        <strain evidence="1">CH26</strain>
    </source>
</reference>
<comment type="caution">
    <text evidence="1">The sequence shown here is derived from an EMBL/GenBank/DDBJ whole genome shotgun (WGS) entry which is preliminary data.</text>
</comment>
<dbReference type="AlphaFoldDB" id="A0AAJ2H2T3"/>
<dbReference type="RefSeq" id="WP_128398658.1">
    <property type="nucleotide sequence ID" value="NZ_CP054027.1"/>
</dbReference>
<evidence type="ECO:0000313" key="1">
    <source>
        <dbReference type="EMBL" id="MDR9776818.1"/>
    </source>
</evidence>
<proteinExistence type="predicted"/>
<accession>A0AAJ2H2T3</accession>
<organism evidence="1 2">
    <name type="scientific">Rhizobium hidalgonense</name>
    <dbReference type="NCBI Taxonomy" id="1538159"/>
    <lineage>
        <taxon>Bacteria</taxon>
        <taxon>Pseudomonadati</taxon>
        <taxon>Pseudomonadota</taxon>
        <taxon>Alphaproteobacteria</taxon>
        <taxon>Hyphomicrobiales</taxon>
        <taxon>Rhizobiaceae</taxon>
        <taxon>Rhizobium/Agrobacterium group</taxon>
        <taxon>Rhizobium</taxon>
    </lineage>
</organism>
<dbReference type="Proteomes" id="UP001268610">
    <property type="component" value="Unassembled WGS sequence"/>
</dbReference>
<name>A0AAJ2H2T3_9HYPH</name>
<gene>
    <name evidence="1" type="ORF">RJJ65_30020</name>
</gene>
<protein>
    <submittedName>
        <fullName evidence="1">Uncharacterized protein</fullName>
    </submittedName>
</protein>
<sequence>MIIFFSTLDMRQLWRSRPSSEIRAFIPDSARKPLRIFAGTVWLAEAVPVSSAPAGAFWVFCDGKQRHSPVKHMASEELVWIDTEAELDVCPGFADRLIWRSQLQWLEDLPTIGGLVKLNLI</sequence>